<evidence type="ECO:0000256" key="3">
    <source>
        <dbReference type="ARBA" id="ARBA00038471"/>
    </source>
</evidence>
<dbReference type="CDD" id="cd15797">
    <property type="entry name" value="PMEI"/>
    <property type="match status" value="1"/>
</dbReference>
<feature type="chain" id="PRO_5013340140" evidence="4">
    <location>
        <begin position="26"/>
        <end position="183"/>
    </location>
</feature>
<comment type="similarity">
    <text evidence="3">Belongs to the PMEI family.</text>
</comment>
<dbReference type="OrthoDB" id="764172at2759"/>
<dbReference type="SUPFAM" id="SSF101148">
    <property type="entry name" value="Plant invertase/pectin methylesterase inhibitor"/>
    <property type="match status" value="1"/>
</dbReference>
<proteinExistence type="inferred from homology"/>
<dbReference type="InterPro" id="IPR006501">
    <property type="entry name" value="Pectinesterase_inhib_dom"/>
</dbReference>
<dbReference type="InterPro" id="IPR034086">
    <property type="entry name" value="PMEI_plant"/>
</dbReference>
<dbReference type="Pfam" id="PF04043">
    <property type="entry name" value="PMEI"/>
    <property type="match status" value="1"/>
</dbReference>
<evidence type="ECO:0000259" key="5">
    <source>
        <dbReference type="SMART" id="SM00856"/>
    </source>
</evidence>
<dbReference type="PANTHER" id="PTHR36710:SF4">
    <property type="entry name" value="PLANT INVERTASE_PECTIN METHYLESTERASE INHIBITOR SUPERFAMILY PROTEIN"/>
    <property type="match status" value="1"/>
</dbReference>
<evidence type="ECO:0000256" key="4">
    <source>
        <dbReference type="SAM" id="SignalP"/>
    </source>
</evidence>
<protein>
    <submittedName>
        <fullName evidence="6">Pectinesterase inhibitor</fullName>
    </submittedName>
</protein>
<evidence type="ECO:0000256" key="2">
    <source>
        <dbReference type="ARBA" id="ARBA00023157"/>
    </source>
</evidence>
<keyword evidence="7" id="KW-1185">Reference proteome</keyword>
<dbReference type="Proteomes" id="UP000187203">
    <property type="component" value="Unassembled WGS sequence"/>
</dbReference>
<dbReference type="AlphaFoldDB" id="A0A1R3GJT9"/>
<feature type="domain" description="Pectinesterase inhibitor" evidence="5">
    <location>
        <begin position="32"/>
        <end position="173"/>
    </location>
</feature>
<accession>A0A1R3GJT9</accession>
<keyword evidence="1 4" id="KW-0732">Signal</keyword>
<evidence type="ECO:0000256" key="1">
    <source>
        <dbReference type="ARBA" id="ARBA00022729"/>
    </source>
</evidence>
<name>A0A1R3GJT9_9ROSI</name>
<organism evidence="6 7">
    <name type="scientific">Corchorus olitorius</name>
    <dbReference type="NCBI Taxonomy" id="93759"/>
    <lineage>
        <taxon>Eukaryota</taxon>
        <taxon>Viridiplantae</taxon>
        <taxon>Streptophyta</taxon>
        <taxon>Embryophyta</taxon>
        <taxon>Tracheophyta</taxon>
        <taxon>Spermatophyta</taxon>
        <taxon>Magnoliopsida</taxon>
        <taxon>eudicotyledons</taxon>
        <taxon>Gunneridae</taxon>
        <taxon>Pentapetalae</taxon>
        <taxon>rosids</taxon>
        <taxon>malvids</taxon>
        <taxon>Malvales</taxon>
        <taxon>Malvaceae</taxon>
        <taxon>Grewioideae</taxon>
        <taxon>Apeibeae</taxon>
        <taxon>Corchorus</taxon>
    </lineage>
</organism>
<dbReference type="NCBIfam" id="TIGR01614">
    <property type="entry name" value="PME_inhib"/>
    <property type="match status" value="1"/>
</dbReference>
<feature type="signal peptide" evidence="4">
    <location>
        <begin position="1"/>
        <end position="25"/>
    </location>
</feature>
<sequence>MVSFARFLLIATSLAIILFINPSAAKSRPILVTNADIKTMCSKTEAHSLCLRLLTNQANDLHELAMIPLYLALKSASQTRQAISPLIRQAKNYKETQAYALCSQNYSEALDSVKLALLLLSKHDYRGLRVAALSAVVKAKACGVRVATFINPFSPFLQKNGDFKNYCNILWVITNRLLEYTTS</sequence>
<dbReference type="SMART" id="SM00856">
    <property type="entry name" value="PMEI"/>
    <property type="match status" value="1"/>
</dbReference>
<dbReference type="InterPro" id="IPR052421">
    <property type="entry name" value="PCW_Enzyme_Inhibitor"/>
</dbReference>
<dbReference type="PANTHER" id="PTHR36710">
    <property type="entry name" value="PECTINESTERASE INHIBITOR-LIKE"/>
    <property type="match status" value="1"/>
</dbReference>
<dbReference type="Gene3D" id="1.20.140.40">
    <property type="entry name" value="Invertase/pectin methylesterase inhibitor family protein"/>
    <property type="match status" value="1"/>
</dbReference>
<keyword evidence="2" id="KW-1015">Disulfide bond</keyword>
<dbReference type="GO" id="GO:0046910">
    <property type="term" value="F:pectinesterase inhibitor activity"/>
    <property type="evidence" value="ECO:0007669"/>
    <property type="project" value="InterPro"/>
</dbReference>
<reference evidence="7" key="1">
    <citation type="submission" date="2013-09" db="EMBL/GenBank/DDBJ databases">
        <title>Corchorus olitorius genome sequencing.</title>
        <authorList>
            <person name="Alam M."/>
            <person name="Haque M.S."/>
            <person name="Islam M.S."/>
            <person name="Emdad E.M."/>
            <person name="Islam M.M."/>
            <person name="Ahmed B."/>
            <person name="Halim A."/>
            <person name="Hossen Q.M.M."/>
            <person name="Hossain M.Z."/>
            <person name="Ahmed R."/>
            <person name="Khan M.M."/>
            <person name="Islam R."/>
            <person name="Rashid M.M."/>
            <person name="Khan S.A."/>
            <person name="Rahman M.S."/>
            <person name="Alam M."/>
            <person name="Yahiya A.S."/>
            <person name="Khan M.S."/>
            <person name="Azam M.S."/>
            <person name="Haque T."/>
            <person name="Lashkar M.Z.H."/>
            <person name="Akhand A.I."/>
            <person name="Morshed G."/>
            <person name="Roy S."/>
            <person name="Uddin K.S."/>
            <person name="Rabeya T."/>
            <person name="Hossain A.S."/>
            <person name="Chowdhury A."/>
            <person name="Snigdha A.R."/>
            <person name="Mortoza M.S."/>
            <person name="Matin S.A."/>
            <person name="Hoque S.M.E."/>
            <person name="Islam M.K."/>
            <person name="Roy D.K."/>
            <person name="Haider R."/>
            <person name="Moosa M.M."/>
            <person name="Elias S.M."/>
            <person name="Hasan A.M."/>
            <person name="Jahan S."/>
            <person name="Shafiuddin M."/>
            <person name="Mahmood N."/>
            <person name="Shommy N.S."/>
        </authorList>
    </citation>
    <scope>NUCLEOTIDE SEQUENCE [LARGE SCALE GENOMIC DNA]</scope>
    <source>
        <strain evidence="7">cv. O-4</strain>
    </source>
</reference>
<evidence type="ECO:0000313" key="7">
    <source>
        <dbReference type="Proteomes" id="UP000187203"/>
    </source>
</evidence>
<gene>
    <name evidence="6" type="ORF">COLO4_34737</name>
</gene>
<comment type="caution">
    <text evidence="6">The sequence shown here is derived from an EMBL/GenBank/DDBJ whole genome shotgun (WGS) entry which is preliminary data.</text>
</comment>
<evidence type="ECO:0000313" key="6">
    <source>
        <dbReference type="EMBL" id="OMO58309.1"/>
    </source>
</evidence>
<dbReference type="InterPro" id="IPR035513">
    <property type="entry name" value="Invertase/methylesterase_inhib"/>
</dbReference>
<dbReference type="EMBL" id="AWUE01022435">
    <property type="protein sequence ID" value="OMO58309.1"/>
    <property type="molecule type" value="Genomic_DNA"/>
</dbReference>